<keyword evidence="3 6" id="KW-0812">Transmembrane</keyword>
<dbReference type="Gene3D" id="1.20.1740.10">
    <property type="entry name" value="Amino acid/polyamine transporter I"/>
    <property type="match status" value="1"/>
</dbReference>
<proteinExistence type="predicted"/>
<name>A0A8S2NFW1_9BILA</name>
<evidence type="ECO:0000313" key="9">
    <source>
        <dbReference type="Proteomes" id="UP000682733"/>
    </source>
</evidence>
<feature type="transmembrane region" description="Helical" evidence="6">
    <location>
        <begin position="102"/>
        <end position="126"/>
    </location>
</feature>
<comment type="caution">
    <text evidence="8">The sequence shown here is derived from an EMBL/GenBank/DDBJ whole genome shotgun (WGS) entry which is preliminary data.</text>
</comment>
<dbReference type="PANTHER" id="PTHR43243">
    <property type="entry name" value="INNER MEMBRANE TRANSPORTER YGJI-RELATED"/>
    <property type="match status" value="1"/>
</dbReference>
<dbReference type="SUPFAM" id="SSF56399">
    <property type="entry name" value="ADP-ribosylation"/>
    <property type="match status" value="1"/>
</dbReference>
<dbReference type="SMART" id="SM00028">
    <property type="entry name" value="TPR"/>
    <property type="match status" value="3"/>
</dbReference>
<accession>A0A8S2NFW1</accession>
<dbReference type="AlphaFoldDB" id="A0A8S2NFW1"/>
<dbReference type="GO" id="GO:0015171">
    <property type="term" value="F:amino acid transmembrane transporter activity"/>
    <property type="evidence" value="ECO:0007669"/>
    <property type="project" value="TreeGrafter"/>
</dbReference>
<dbReference type="Proteomes" id="UP000682733">
    <property type="component" value="Unassembled WGS sequence"/>
</dbReference>
<evidence type="ECO:0000256" key="6">
    <source>
        <dbReference type="SAM" id="Phobius"/>
    </source>
</evidence>
<keyword evidence="5 6" id="KW-0472">Membrane</keyword>
<sequence length="676" mass="75447">LKAENRLKRNHSLGFVALNALGLGAIIGAGISVLVGYAATEFAGPGEIISLVIAAVPALLAAISYAELASMVPASGSSYTYTYTVLGEFCAFIVGWDLCLEYMCAAAAVGVAWASYIGTLIETVFLTRIESRLLEAPLIWNTTTQSFFVTDGWILYAMARDGLLPPVFAKTKQFRRGAQRKNAINATDTVSCSASEQEQSSTSAHLRRRTFILVLAGRVAEHVLTQTQNSRSVQAVYILSEEKSSYKPLKINGALRTEDTEEVYRFRWYLAQLCRNLEQEAECYRSRQQEAEMSVFTVYRGQRCSPEELERIGGGIGFIATNGFLSTTLNRRLAETFAGSANDPQDDDSVAVLFEITVDLNQISSTVLAYISHLGNLDKEEDDEEDNEEEVLFGLGARFKREGRCVQDEEGRWIVKMQATDRGQEIASDYVSHWLTEMSNFSSPSSLHSTSLKMILSQLLIEMGKYEKAIKFLDLILPTTDEERANRCFGLADAKLSCFEDQDRLTAVGEAVALLTEALGLFVSSKNQLGAANTQRRLADAFVLREEYKLAKDNYHQAHRIYSEIRGQEANIASCINGLGDVYLGEKSYEQAGKLYQDALKKRRQCLPDEHPAIARSYYSLGRYYYFKGNNEENARTMVKEAMVRKRKIYPPEHPSILRNTRFLKTVLAAEKAARN</sequence>
<dbReference type="Gene3D" id="1.25.40.10">
    <property type="entry name" value="Tetratricopeptide repeat domain"/>
    <property type="match status" value="1"/>
</dbReference>
<evidence type="ECO:0000256" key="1">
    <source>
        <dbReference type="ARBA" id="ARBA00004141"/>
    </source>
</evidence>
<keyword evidence="2" id="KW-0813">Transport</keyword>
<dbReference type="Pfam" id="PF13520">
    <property type="entry name" value="AA_permease_2"/>
    <property type="match status" value="1"/>
</dbReference>
<organism evidence="8 9">
    <name type="scientific">Didymodactylos carnosus</name>
    <dbReference type="NCBI Taxonomy" id="1234261"/>
    <lineage>
        <taxon>Eukaryota</taxon>
        <taxon>Metazoa</taxon>
        <taxon>Spiralia</taxon>
        <taxon>Gnathifera</taxon>
        <taxon>Rotifera</taxon>
        <taxon>Eurotatoria</taxon>
        <taxon>Bdelloidea</taxon>
        <taxon>Philodinida</taxon>
        <taxon>Philodinidae</taxon>
        <taxon>Didymodactylos</taxon>
    </lineage>
</organism>
<evidence type="ECO:0000256" key="2">
    <source>
        <dbReference type="ARBA" id="ARBA00022448"/>
    </source>
</evidence>
<protein>
    <submittedName>
        <fullName evidence="8">Uncharacterized protein</fullName>
    </submittedName>
</protein>
<evidence type="ECO:0000256" key="4">
    <source>
        <dbReference type="ARBA" id="ARBA00022989"/>
    </source>
</evidence>
<dbReference type="InterPro" id="IPR002293">
    <property type="entry name" value="AA/rel_permease1"/>
</dbReference>
<dbReference type="GO" id="GO:0016020">
    <property type="term" value="C:membrane"/>
    <property type="evidence" value="ECO:0007669"/>
    <property type="project" value="UniProtKB-SubCell"/>
</dbReference>
<feature type="non-terminal residue" evidence="8">
    <location>
        <position position="1"/>
    </location>
</feature>
<keyword evidence="4 6" id="KW-1133">Transmembrane helix</keyword>
<dbReference type="EMBL" id="CAJNOK010013616">
    <property type="protein sequence ID" value="CAF1188041.1"/>
    <property type="molecule type" value="Genomic_DNA"/>
</dbReference>
<gene>
    <name evidence="7" type="ORF">OVA965_LOCUS23396</name>
    <name evidence="8" type="ORF">TMI583_LOCUS24114</name>
</gene>
<dbReference type="PANTHER" id="PTHR43243:SF4">
    <property type="entry name" value="CATIONIC AMINO ACID TRANSPORTER 4"/>
    <property type="match status" value="1"/>
</dbReference>
<dbReference type="EMBL" id="CAJOBA010035144">
    <property type="protein sequence ID" value="CAF3999100.1"/>
    <property type="molecule type" value="Genomic_DNA"/>
</dbReference>
<dbReference type="Pfam" id="PF13424">
    <property type="entry name" value="TPR_12"/>
    <property type="match status" value="1"/>
</dbReference>
<feature type="transmembrane region" description="Helical" evidence="6">
    <location>
        <begin position="78"/>
        <end position="96"/>
    </location>
</feature>
<reference evidence="8" key="1">
    <citation type="submission" date="2021-02" db="EMBL/GenBank/DDBJ databases">
        <authorList>
            <person name="Nowell W R."/>
        </authorList>
    </citation>
    <scope>NUCLEOTIDE SEQUENCE</scope>
</reference>
<feature type="transmembrane region" description="Helical" evidence="6">
    <location>
        <begin position="48"/>
        <end position="66"/>
    </location>
</feature>
<evidence type="ECO:0000313" key="8">
    <source>
        <dbReference type="EMBL" id="CAF3999100.1"/>
    </source>
</evidence>
<evidence type="ECO:0000256" key="5">
    <source>
        <dbReference type="ARBA" id="ARBA00023136"/>
    </source>
</evidence>
<evidence type="ECO:0000313" key="7">
    <source>
        <dbReference type="EMBL" id="CAF1188041.1"/>
    </source>
</evidence>
<dbReference type="Proteomes" id="UP000677228">
    <property type="component" value="Unassembled WGS sequence"/>
</dbReference>
<evidence type="ECO:0000256" key="3">
    <source>
        <dbReference type="ARBA" id="ARBA00022692"/>
    </source>
</evidence>
<feature type="transmembrane region" description="Helical" evidence="6">
    <location>
        <begin position="12"/>
        <end position="36"/>
    </location>
</feature>
<comment type="subcellular location">
    <subcellularLocation>
        <location evidence="1">Membrane</location>
        <topology evidence="1">Multi-pass membrane protein</topology>
    </subcellularLocation>
</comment>
<dbReference type="InterPro" id="IPR019734">
    <property type="entry name" value="TPR_rpt"/>
</dbReference>
<dbReference type="Gene3D" id="3.90.176.10">
    <property type="entry name" value="Toxin ADP-ribosyltransferase, Chain A, domain 1"/>
    <property type="match status" value="1"/>
</dbReference>
<dbReference type="InterPro" id="IPR011990">
    <property type="entry name" value="TPR-like_helical_dom_sf"/>
</dbReference>
<dbReference type="SUPFAM" id="SSF48452">
    <property type="entry name" value="TPR-like"/>
    <property type="match status" value="1"/>
</dbReference>